<sequence length="98" mass="10910">MTLKCRSHLLSNSIWGGKQMDSIAARDWSLSFQDMEFLSSLPQTVCLEAALQICSARSSGRFIEDWTDVDDGAIEYVASQLERQLGLPSFGTSTCRLM</sequence>
<dbReference type="Proteomes" id="UP000050471">
    <property type="component" value="Unassembled WGS sequence"/>
</dbReference>
<evidence type="ECO:0000259" key="1">
    <source>
        <dbReference type="Pfam" id="PF13700"/>
    </source>
</evidence>
<dbReference type="Pfam" id="PF13700">
    <property type="entry name" value="DUF4158"/>
    <property type="match status" value="1"/>
</dbReference>
<name>A0A0P7JN21_9RHOB</name>
<gene>
    <name evidence="2" type="ORF">AKJ29_09610</name>
</gene>
<dbReference type="InterPro" id="IPR025296">
    <property type="entry name" value="DUF4158"/>
</dbReference>
<comment type="caution">
    <text evidence="2">The sequence shown here is derived from an EMBL/GenBank/DDBJ whole genome shotgun (WGS) entry which is preliminary data.</text>
</comment>
<dbReference type="STRING" id="154981.AKJ29_09610"/>
<dbReference type="EMBL" id="LKBA01000019">
    <property type="protein sequence ID" value="KPN62469.1"/>
    <property type="molecule type" value="Genomic_DNA"/>
</dbReference>
<organism evidence="2 3">
    <name type="scientific">Aliiroseovarius crassostreae</name>
    <dbReference type="NCBI Taxonomy" id="154981"/>
    <lineage>
        <taxon>Bacteria</taxon>
        <taxon>Pseudomonadati</taxon>
        <taxon>Pseudomonadota</taxon>
        <taxon>Alphaproteobacteria</taxon>
        <taxon>Rhodobacterales</taxon>
        <taxon>Paracoccaceae</taxon>
        <taxon>Aliiroseovarius</taxon>
    </lineage>
</organism>
<keyword evidence="3" id="KW-1185">Reference proteome</keyword>
<reference evidence="2 3" key="1">
    <citation type="submission" date="2015-09" db="EMBL/GenBank/DDBJ databases">
        <title>Draft genome sequence of Aliiroseovarius crassostreae CV919-312TSm, the causative agent of Roseovarius Oyster Disease (formerly Juvenile Oyster Disease).</title>
        <authorList>
            <person name="Kessner L."/>
            <person name="Spinard E."/>
            <person name="Nelson D."/>
        </authorList>
    </citation>
    <scope>NUCLEOTIDE SEQUENCE [LARGE SCALE GENOMIC DNA]</scope>
    <source>
        <strain evidence="2 3">CV919-312</strain>
    </source>
</reference>
<proteinExistence type="predicted"/>
<protein>
    <recommendedName>
        <fullName evidence="1">DUF4158 domain-containing protein</fullName>
    </recommendedName>
</protein>
<evidence type="ECO:0000313" key="3">
    <source>
        <dbReference type="Proteomes" id="UP000050471"/>
    </source>
</evidence>
<dbReference type="OrthoDB" id="7281829at2"/>
<dbReference type="AlphaFoldDB" id="A0A0P7JN21"/>
<accession>A0A0P7JN21</accession>
<evidence type="ECO:0000313" key="2">
    <source>
        <dbReference type="EMBL" id="KPN62469.1"/>
    </source>
</evidence>
<feature type="domain" description="DUF4158" evidence="1">
    <location>
        <begin position="25"/>
        <end position="82"/>
    </location>
</feature>